<dbReference type="EMBL" id="MHQT01000041">
    <property type="protein sequence ID" value="OHA08414.1"/>
    <property type="molecule type" value="Genomic_DNA"/>
</dbReference>
<dbReference type="Proteomes" id="UP000178977">
    <property type="component" value="Unassembled WGS sequence"/>
</dbReference>
<dbReference type="AlphaFoldDB" id="A0A1G2LA36"/>
<proteinExistence type="predicted"/>
<keyword evidence="1" id="KW-0472">Membrane</keyword>
<gene>
    <name evidence="2" type="ORF">A3A44_00220</name>
</gene>
<keyword evidence="1" id="KW-0812">Transmembrane</keyword>
<evidence type="ECO:0008006" key="4">
    <source>
        <dbReference type="Google" id="ProtNLM"/>
    </source>
</evidence>
<dbReference type="STRING" id="1802281.A3A44_00220"/>
<feature type="transmembrane region" description="Helical" evidence="1">
    <location>
        <begin position="12"/>
        <end position="29"/>
    </location>
</feature>
<sequence>MASDNIQERGRIHFLVAVLLASATAAFLMQQTMTFRAEFSDVAASPPARVDGYTKITIDFGDGTKRAFRGRTETGMTAMVILRAAQAAGGFRVETDERGAIIGISATRSSGTRVWRLYRNGSPVRDVLGRVAVTPGDTLLLRYE</sequence>
<accession>A0A1G2LA36</accession>
<name>A0A1G2LA36_9BACT</name>
<keyword evidence="1" id="KW-1133">Transmembrane helix</keyword>
<protein>
    <recommendedName>
        <fullName evidence="4">DUF4430 domain-containing protein</fullName>
    </recommendedName>
</protein>
<organism evidence="2 3">
    <name type="scientific">Candidatus Sungbacteria bacterium RIFCSPLOWO2_01_FULL_60_25</name>
    <dbReference type="NCBI Taxonomy" id="1802281"/>
    <lineage>
        <taxon>Bacteria</taxon>
        <taxon>Candidatus Sungiibacteriota</taxon>
    </lineage>
</organism>
<evidence type="ECO:0000313" key="3">
    <source>
        <dbReference type="Proteomes" id="UP000178977"/>
    </source>
</evidence>
<evidence type="ECO:0000313" key="2">
    <source>
        <dbReference type="EMBL" id="OHA08414.1"/>
    </source>
</evidence>
<comment type="caution">
    <text evidence="2">The sequence shown here is derived from an EMBL/GenBank/DDBJ whole genome shotgun (WGS) entry which is preliminary data.</text>
</comment>
<reference evidence="2 3" key="1">
    <citation type="journal article" date="2016" name="Nat. Commun.">
        <title>Thousands of microbial genomes shed light on interconnected biogeochemical processes in an aquifer system.</title>
        <authorList>
            <person name="Anantharaman K."/>
            <person name="Brown C.T."/>
            <person name="Hug L.A."/>
            <person name="Sharon I."/>
            <person name="Castelle C.J."/>
            <person name="Probst A.J."/>
            <person name="Thomas B.C."/>
            <person name="Singh A."/>
            <person name="Wilkins M.J."/>
            <person name="Karaoz U."/>
            <person name="Brodie E.L."/>
            <person name="Williams K.H."/>
            <person name="Hubbard S.S."/>
            <person name="Banfield J.F."/>
        </authorList>
    </citation>
    <scope>NUCLEOTIDE SEQUENCE [LARGE SCALE GENOMIC DNA]</scope>
</reference>
<evidence type="ECO:0000256" key="1">
    <source>
        <dbReference type="SAM" id="Phobius"/>
    </source>
</evidence>